<proteinExistence type="predicted"/>
<evidence type="ECO:0000313" key="3">
    <source>
        <dbReference type="Proteomes" id="UP001061361"/>
    </source>
</evidence>
<organism evidence="2 3">
    <name type="scientific">Pseudodesulfovibrio portus</name>
    <dbReference type="NCBI Taxonomy" id="231439"/>
    <lineage>
        <taxon>Bacteria</taxon>
        <taxon>Pseudomonadati</taxon>
        <taxon>Thermodesulfobacteriota</taxon>
        <taxon>Desulfovibrionia</taxon>
        <taxon>Desulfovibrionales</taxon>
        <taxon>Desulfovibrionaceae</taxon>
    </lineage>
</organism>
<dbReference type="RefSeq" id="WP_264983343.1">
    <property type="nucleotide sequence ID" value="NZ_AP026708.1"/>
</dbReference>
<dbReference type="Gene3D" id="1.10.10.10">
    <property type="entry name" value="Winged helix-like DNA-binding domain superfamily/Winged helix DNA-binding domain"/>
    <property type="match status" value="1"/>
</dbReference>
<name>A0ABM8APH4_9BACT</name>
<dbReference type="Proteomes" id="UP001061361">
    <property type="component" value="Chromosome"/>
</dbReference>
<dbReference type="Gene3D" id="3.40.50.150">
    <property type="entry name" value="Vaccinia Virus protein VP39"/>
    <property type="match status" value="1"/>
</dbReference>
<protein>
    <submittedName>
        <fullName evidence="2">Hydroxyindole O-methyltransferase</fullName>
    </submittedName>
</protein>
<dbReference type="InterPro" id="IPR036388">
    <property type="entry name" value="WH-like_DNA-bd_sf"/>
</dbReference>
<gene>
    <name evidence="2" type="primary">hioM</name>
    <name evidence="2" type="ORF">JCM14722_08360</name>
</gene>
<sequence length="335" mass="36157">MQTPKSDFSFVETMLMQGVGFSAIMDSARMGLFDSLEQGPLTAAAVAGKLGLEEEPTEALLELLAGMQLVVSGPTGYANSLVAGEHLVSTSPFYQGKALELQSRFNDFVTLNLGRLLRGESDMREEVDDGWGSEDSMTGTLQHARLGGLQDTLALVRTLPDLNESGMLCDIGGNHGELSMSLLENYPGMTGELLDLPHVAEAVGGRIEKRELGGRLKPVGMDLRLERLGADRYDLALASHVLYGFVDDLEGVARMLYESLKPGGWFVSHHLNVAGDLDPNYTAVVQFITRVSGYKSHFIGKDHLEGALLKAGFTDILSCPAGKRRKGLLMAGRKA</sequence>
<dbReference type="CDD" id="cd02440">
    <property type="entry name" value="AdoMet_MTases"/>
    <property type="match status" value="1"/>
</dbReference>
<dbReference type="Pfam" id="PF08100">
    <property type="entry name" value="Dimerisation"/>
    <property type="match status" value="1"/>
</dbReference>
<feature type="domain" description="O-methyltransferase dimerisation" evidence="1">
    <location>
        <begin position="16"/>
        <end position="87"/>
    </location>
</feature>
<reference evidence="2" key="1">
    <citation type="submission" date="2022-08" db="EMBL/GenBank/DDBJ databases">
        <title>Genome Sequence of the sulphate-reducing bacterium, Pseudodesulfovibrio portus JCM14722.</title>
        <authorList>
            <person name="Kondo R."/>
            <person name="Kataoka T."/>
        </authorList>
    </citation>
    <scope>NUCLEOTIDE SEQUENCE</scope>
    <source>
        <strain evidence="2">JCM 14722</strain>
    </source>
</reference>
<evidence type="ECO:0000259" key="1">
    <source>
        <dbReference type="Pfam" id="PF08100"/>
    </source>
</evidence>
<accession>A0ABM8APH4</accession>
<dbReference type="InterPro" id="IPR036390">
    <property type="entry name" value="WH_DNA-bd_sf"/>
</dbReference>
<dbReference type="EMBL" id="AP026708">
    <property type="protein sequence ID" value="BDQ33294.1"/>
    <property type="molecule type" value="Genomic_DNA"/>
</dbReference>
<dbReference type="SUPFAM" id="SSF53335">
    <property type="entry name" value="S-adenosyl-L-methionine-dependent methyltransferases"/>
    <property type="match status" value="1"/>
</dbReference>
<dbReference type="InterPro" id="IPR012967">
    <property type="entry name" value="COMT_dimerisation"/>
</dbReference>
<dbReference type="Pfam" id="PF13489">
    <property type="entry name" value="Methyltransf_23"/>
    <property type="match status" value="1"/>
</dbReference>
<dbReference type="InterPro" id="IPR029063">
    <property type="entry name" value="SAM-dependent_MTases_sf"/>
</dbReference>
<dbReference type="SUPFAM" id="SSF46785">
    <property type="entry name" value="Winged helix' DNA-binding domain"/>
    <property type="match status" value="1"/>
</dbReference>
<keyword evidence="3" id="KW-1185">Reference proteome</keyword>
<evidence type="ECO:0000313" key="2">
    <source>
        <dbReference type="EMBL" id="BDQ33294.1"/>
    </source>
</evidence>